<keyword evidence="3" id="KW-1185">Reference proteome</keyword>
<dbReference type="Pfam" id="PF04119">
    <property type="entry name" value="HSP9_HSP12"/>
    <property type="match status" value="1"/>
</dbReference>
<dbReference type="AlphaFoldDB" id="A0A1Y2AIW3"/>
<reference evidence="2 3" key="1">
    <citation type="submission" date="2016-07" db="EMBL/GenBank/DDBJ databases">
        <title>Pervasive Adenine N6-methylation of Active Genes in Fungi.</title>
        <authorList>
            <consortium name="DOE Joint Genome Institute"/>
            <person name="Mondo S.J."/>
            <person name="Dannebaum R.O."/>
            <person name="Kuo R.C."/>
            <person name="Labutti K."/>
            <person name="Haridas S."/>
            <person name="Kuo A."/>
            <person name="Salamov A."/>
            <person name="Ahrendt S.R."/>
            <person name="Lipzen A."/>
            <person name="Sullivan W."/>
            <person name="Andreopoulos W.B."/>
            <person name="Clum A."/>
            <person name="Lindquist E."/>
            <person name="Daum C."/>
            <person name="Ramamoorthy G.K."/>
            <person name="Gryganskyi A."/>
            <person name="Culley D."/>
            <person name="Magnuson J.K."/>
            <person name="James T.Y."/>
            <person name="O'Malley M.A."/>
            <person name="Stajich J.E."/>
            <person name="Spatafora J.W."/>
            <person name="Visel A."/>
            <person name="Grigoriev I.V."/>
        </authorList>
    </citation>
    <scope>NUCLEOTIDE SEQUENCE [LARGE SCALE GENOMIC DNA]</scope>
    <source>
        <strain evidence="2 3">68-887.2</strain>
    </source>
</reference>
<comment type="caution">
    <text evidence="2">The sequence shown here is derived from an EMBL/GenBank/DDBJ whole genome shotgun (WGS) entry which is preliminary data.</text>
</comment>
<evidence type="ECO:0000256" key="1">
    <source>
        <dbReference type="SAM" id="MobiDB-lite"/>
    </source>
</evidence>
<accession>A0A1Y2AIW3</accession>
<keyword evidence="2" id="KW-0346">Stress response</keyword>
<dbReference type="InterPro" id="IPR007250">
    <property type="entry name" value="HSP9_HSP12"/>
</dbReference>
<proteinExistence type="predicted"/>
<feature type="compositionally biased region" description="Polar residues" evidence="1">
    <location>
        <begin position="42"/>
        <end position="55"/>
    </location>
</feature>
<organism evidence="2 3">
    <name type="scientific">Naematelia encephala</name>
    <dbReference type="NCBI Taxonomy" id="71784"/>
    <lineage>
        <taxon>Eukaryota</taxon>
        <taxon>Fungi</taxon>
        <taxon>Dikarya</taxon>
        <taxon>Basidiomycota</taxon>
        <taxon>Agaricomycotina</taxon>
        <taxon>Tremellomycetes</taxon>
        <taxon>Tremellales</taxon>
        <taxon>Naemateliaceae</taxon>
        <taxon>Naematelia</taxon>
    </lineage>
</organism>
<dbReference type="InParanoid" id="A0A1Y2AIW3"/>
<dbReference type="OrthoDB" id="2348401at2759"/>
<gene>
    <name evidence="2" type="ORF">BCR39DRAFT_551578</name>
</gene>
<evidence type="ECO:0000313" key="3">
    <source>
        <dbReference type="Proteomes" id="UP000193986"/>
    </source>
</evidence>
<dbReference type="Proteomes" id="UP000193986">
    <property type="component" value="Unassembled WGS sequence"/>
</dbReference>
<feature type="compositionally biased region" description="Basic and acidic residues" evidence="1">
    <location>
        <begin position="1"/>
        <end position="10"/>
    </location>
</feature>
<dbReference type="Gene3D" id="6.10.250.2440">
    <property type="match status" value="2"/>
</dbReference>
<name>A0A1Y2AIW3_9TREE</name>
<feature type="region of interest" description="Disordered" evidence="1">
    <location>
        <begin position="1"/>
        <end position="25"/>
    </location>
</feature>
<sequence length="70" mass="7395">MSDTGRESLTDKVTSAAKPDSEKSYVEQATDYVKGTLDSVASAVQPQQEKSTTQKIGDAVTGDNTNRDAA</sequence>
<dbReference type="PIRSF" id="PIRSF002590">
    <property type="entry name" value="HSP9/HSP12_fun"/>
    <property type="match status" value="1"/>
</dbReference>
<evidence type="ECO:0000313" key="2">
    <source>
        <dbReference type="EMBL" id="ORY22434.1"/>
    </source>
</evidence>
<feature type="region of interest" description="Disordered" evidence="1">
    <location>
        <begin position="40"/>
        <end position="70"/>
    </location>
</feature>
<dbReference type="EMBL" id="MCFC01000093">
    <property type="protein sequence ID" value="ORY22434.1"/>
    <property type="molecule type" value="Genomic_DNA"/>
</dbReference>
<dbReference type="STRING" id="71784.A0A1Y2AIW3"/>
<protein>
    <submittedName>
        <fullName evidence="2">Heat shock protein 9/12</fullName>
    </submittedName>
</protein>